<feature type="compositionally biased region" description="Basic and acidic residues" evidence="1">
    <location>
        <begin position="415"/>
        <end position="432"/>
    </location>
</feature>
<dbReference type="STRING" id="491952.Mar181_0711"/>
<dbReference type="AlphaFoldDB" id="F6CRK4"/>
<evidence type="ECO:0000313" key="3">
    <source>
        <dbReference type="EMBL" id="AEF53767.1"/>
    </source>
</evidence>
<feature type="compositionally biased region" description="Polar residues" evidence="1">
    <location>
        <begin position="249"/>
        <end position="266"/>
    </location>
</feature>
<feature type="transmembrane region" description="Helical" evidence="2">
    <location>
        <begin position="50"/>
        <end position="73"/>
    </location>
</feature>
<keyword evidence="2" id="KW-0472">Membrane</keyword>
<keyword evidence="2" id="KW-1133">Transmembrane helix</keyword>
<dbReference type="Proteomes" id="UP000009230">
    <property type="component" value="Chromosome"/>
</dbReference>
<dbReference type="KEGG" id="mpc:Mar181_0711"/>
<feature type="compositionally biased region" description="Polar residues" evidence="1">
    <location>
        <begin position="386"/>
        <end position="407"/>
    </location>
</feature>
<feature type="compositionally biased region" description="Basic and acidic residues" evidence="1">
    <location>
        <begin position="1"/>
        <end position="26"/>
    </location>
</feature>
<keyword evidence="4" id="KW-1185">Reference proteome</keyword>
<dbReference type="Pfam" id="PF04375">
    <property type="entry name" value="HemX"/>
    <property type="match status" value="1"/>
</dbReference>
<feature type="region of interest" description="Disordered" evidence="1">
    <location>
        <begin position="246"/>
        <end position="266"/>
    </location>
</feature>
<evidence type="ECO:0000256" key="2">
    <source>
        <dbReference type="SAM" id="Phobius"/>
    </source>
</evidence>
<feature type="compositionally biased region" description="Polar residues" evidence="1">
    <location>
        <begin position="27"/>
        <end position="46"/>
    </location>
</feature>
<dbReference type="HOGENOM" id="CLU_036381_4_1_6"/>
<proteinExistence type="predicted"/>
<dbReference type="PANTHER" id="PTHR38043:SF1">
    <property type="entry name" value="PROTEIN HEMX"/>
    <property type="match status" value="1"/>
</dbReference>
<keyword evidence="2" id="KW-0812">Transmembrane</keyword>
<sequence>MTDNNKHESIDTSQTEDTKQTKHSAESADNVTHSDPVAQTNHNGSNNRRAMILTSASLCASLVAIATSSWLYYQSTISPIPQDIQQLKAQQETLNTELQASQTNKAQFDQVAKKVSQAQQTTQQKTLKLVQQQIEQSNKIQSLEAKLQRLNNTTKEDWKLAEAEYLIRLANQRLLLEADTKGAISLLSNADDILKEQQDPITFDTRKALAKDIQALSATSRFDLEGKYLQLTALYDSIVTLPQREPSKEWQNTQQNTNTKDSTTTSRVESELKSFWQSLRSLVVINYQHKPIKALLPPAEYQELTTGLQLQLDIAQVALMKGEAVIYQQALSRVATAITEHFDTQSSPVTSFLASLTALQQIDPAPTLPLPRSSLLAMKTLMKNWNQRQPNKNEAEQSNTEDTASLENSEEQASEQEKNEIADDARSQGENS</sequence>
<dbReference type="PANTHER" id="PTHR38043">
    <property type="entry name" value="PROTEIN HEMX"/>
    <property type="match status" value="1"/>
</dbReference>
<reference evidence="3 4" key="1">
    <citation type="journal article" date="2012" name="Stand. Genomic Sci.">
        <title>Complete genome sequence of Marinomonas posidonica type strain (IVIA-Po-181(T)).</title>
        <authorList>
            <person name="Lucas-Elio P."/>
            <person name="Goodwin L."/>
            <person name="Woyke T."/>
            <person name="Pitluck S."/>
            <person name="Nolan M."/>
            <person name="Kyrpides N.C."/>
            <person name="Detter J.C."/>
            <person name="Copeland A."/>
            <person name="Lu M."/>
            <person name="Bruce D."/>
            <person name="Detter C."/>
            <person name="Tapia R."/>
            <person name="Han S."/>
            <person name="Land M.L."/>
            <person name="Ivanova N."/>
            <person name="Mikhailova N."/>
            <person name="Johnston A.W."/>
            <person name="Sanchez-Amat A."/>
        </authorList>
    </citation>
    <scope>NUCLEOTIDE SEQUENCE [LARGE SCALE GENOMIC DNA]</scope>
    <source>
        <strain evidence="4">CECT 7376 / NCIMB 14433 / IVIA-Po-181</strain>
    </source>
</reference>
<name>F6CRK4_MARPP</name>
<feature type="region of interest" description="Disordered" evidence="1">
    <location>
        <begin position="1"/>
        <end position="46"/>
    </location>
</feature>
<dbReference type="EMBL" id="CP002771">
    <property type="protein sequence ID" value="AEF53767.1"/>
    <property type="molecule type" value="Genomic_DNA"/>
</dbReference>
<accession>F6CRK4</accession>
<dbReference type="eggNOG" id="COG2959">
    <property type="taxonomic scope" value="Bacteria"/>
</dbReference>
<feature type="region of interest" description="Disordered" evidence="1">
    <location>
        <begin position="386"/>
        <end position="432"/>
    </location>
</feature>
<evidence type="ECO:0000256" key="1">
    <source>
        <dbReference type="SAM" id="MobiDB-lite"/>
    </source>
</evidence>
<organism evidence="3 4">
    <name type="scientific">Marinomonas posidonica (strain CECT 7376 / NCIMB 14433 / IVIA-Po-181)</name>
    <dbReference type="NCBI Taxonomy" id="491952"/>
    <lineage>
        <taxon>Bacteria</taxon>
        <taxon>Pseudomonadati</taxon>
        <taxon>Pseudomonadota</taxon>
        <taxon>Gammaproteobacteria</taxon>
        <taxon>Oceanospirillales</taxon>
        <taxon>Oceanospirillaceae</taxon>
        <taxon>Marinomonas</taxon>
    </lineage>
</organism>
<gene>
    <name evidence="3" type="ordered locus">Mar181_0711</name>
</gene>
<dbReference type="OrthoDB" id="5739852at2"/>
<dbReference type="RefSeq" id="WP_013795244.1">
    <property type="nucleotide sequence ID" value="NC_015559.1"/>
</dbReference>
<evidence type="ECO:0000313" key="4">
    <source>
        <dbReference type="Proteomes" id="UP000009230"/>
    </source>
</evidence>
<dbReference type="InterPro" id="IPR007470">
    <property type="entry name" value="HemX"/>
</dbReference>
<protein>
    <submittedName>
        <fullName evidence="3">HemX domain protein</fullName>
    </submittedName>
</protein>